<dbReference type="EMBL" id="BGZK01001073">
    <property type="protein sequence ID" value="GBP70402.1"/>
    <property type="molecule type" value="Genomic_DNA"/>
</dbReference>
<dbReference type="OrthoDB" id="10066767at2759"/>
<dbReference type="Proteomes" id="UP000299102">
    <property type="component" value="Unassembled WGS sequence"/>
</dbReference>
<evidence type="ECO:0000313" key="3">
    <source>
        <dbReference type="Proteomes" id="UP000299102"/>
    </source>
</evidence>
<feature type="compositionally biased region" description="Basic and acidic residues" evidence="1">
    <location>
        <begin position="73"/>
        <end position="106"/>
    </location>
</feature>
<feature type="region of interest" description="Disordered" evidence="1">
    <location>
        <begin position="1"/>
        <end position="191"/>
    </location>
</feature>
<accession>A0A4C1Y6D9</accession>
<keyword evidence="3" id="KW-1185">Reference proteome</keyword>
<name>A0A4C1Y6D9_EUMVA</name>
<evidence type="ECO:0000313" key="2">
    <source>
        <dbReference type="EMBL" id="GBP70402.1"/>
    </source>
</evidence>
<feature type="compositionally biased region" description="Pro residues" evidence="1">
    <location>
        <begin position="110"/>
        <end position="123"/>
    </location>
</feature>
<comment type="caution">
    <text evidence="2">The sequence shown here is derived from an EMBL/GenBank/DDBJ whole genome shotgun (WGS) entry which is preliminary data.</text>
</comment>
<reference evidence="2 3" key="1">
    <citation type="journal article" date="2019" name="Commun. Biol.">
        <title>The bagworm genome reveals a unique fibroin gene that provides high tensile strength.</title>
        <authorList>
            <person name="Kono N."/>
            <person name="Nakamura H."/>
            <person name="Ohtoshi R."/>
            <person name="Tomita M."/>
            <person name="Numata K."/>
            <person name="Arakawa K."/>
        </authorList>
    </citation>
    <scope>NUCLEOTIDE SEQUENCE [LARGE SCALE GENOMIC DNA]</scope>
</reference>
<proteinExistence type="predicted"/>
<protein>
    <submittedName>
        <fullName evidence="2">Uncharacterized protein</fullName>
    </submittedName>
</protein>
<feature type="compositionally biased region" description="Basic residues" evidence="1">
    <location>
        <begin position="42"/>
        <end position="63"/>
    </location>
</feature>
<gene>
    <name evidence="2" type="ORF">EVAR_89716_1</name>
</gene>
<sequence>MASTRSKTRLRECNTAEESTIADSGLSVVRRATSPRASERCQRHRPSLRRARCHVPRPYRRAQPKPARAPPHIRMEWEAAEEARCDTETGRRNTARTEDSARRVEAWIEEPPPVVTSSTPPPDQAGIPQREGVADDAARTTLPDRGATGLSGETKYRRMSPTSCKLKTRRHHGSLERSWSARAAGRRSAEEVKVMSELTDSGREINDFAIDAQLRGRTTKR</sequence>
<dbReference type="AlphaFoldDB" id="A0A4C1Y6D9"/>
<evidence type="ECO:0000256" key="1">
    <source>
        <dbReference type="SAM" id="MobiDB-lite"/>
    </source>
</evidence>
<organism evidence="2 3">
    <name type="scientific">Eumeta variegata</name>
    <name type="common">Bagworm moth</name>
    <name type="synonym">Eumeta japonica</name>
    <dbReference type="NCBI Taxonomy" id="151549"/>
    <lineage>
        <taxon>Eukaryota</taxon>
        <taxon>Metazoa</taxon>
        <taxon>Ecdysozoa</taxon>
        <taxon>Arthropoda</taxon>
        <taxon>Hexapoda</taxon>
        <taxon>Insecta</taxon>
        <taxon>Pterygota</taxon>
        <taxon>Neoptera</taxon>
        <taxon>Endopterygota</taxon>
        <taxon>Lepidoptera</taxon>
        <taxon>Glossata</taxon>
        <taxon>Ditrysia</taxon>
        <taxon>Tineoidea</taxon>
        <taxon>Psychidae</taxon>
        <taxon>Oiketicinae</taxon>
        <taxon>Eumeta</taxon>
    </lineage>
</organism>